<dbReference type="Proteomes" id="UP001164653">
    <property type="component" value="Chromosome"/>
</dbReference>
<dbReference type="KEGG" id="dpf:ON006_11685"/>
<proteinExistence type="predicted"/>
<sequence>MNTQPNSDESPDSRHLAYGREVAELLSQTSAAAWANDLWDIYSGYMLAQKEMGYNHRASDIFTSFKELLFFFQRVEAVKGMR</sequence>
<protein>
    <submittedName>
        <fullName evidence="1">Uncharacterized protein</fullName>
    </submittedName>
</protein>
<dbReference type="AlphaFoldDB" id="A0A9E8NDA0"/>
<gene>
    <name evidence="1" type="ORF">ON006_11685</name>
</gene>
<evidence type="ECO:0000313" key="1">
    <source>
        <dbReference type="EMBL" id="WAC14599.1"/>
    </source>
</evidence>
<reference evidence="1" key="1">
    <citation type="submission" date="2022-11" db="EMBL/GenBank/DDBJ databases">
        <title>Dyadobacter pollutisoli sp. nov., isolated from plastic dumped soil.</title>
        <authorList>
            <person name="Kim J.M."/>
            <person name="Kim K.R."/>
            <person name="Lee J.K."/>
            <person name="Hao L."/>
            <person name="Jeon C.O."/>
        </authorList>
    </citation>
    <scope>NUCLEOTIDE SEQUENCE</scope>
    <source>
        <strain evidence="1">U1</strain>
    </source>
</reference>
<name>A0A9E8NDA0_9BACT</name>
<dbReference type="EMBL" id="CP112998">
    <property type="protein sequence ID" value="WAC14599.1"/>
    <property type="molecule type" value="Genomic_DNA"/>
</dbReference>
<dbReference type="RefSeq" id="WP_244819968.1">
    <property type="nucleotide sequence ID" value="NZ_CP112998.1"/>
</dbReference>
<accession>A0A9E8NDA0</accession>
<keyword evidence="2" id="KW-1185">Reference proteome</keyword>
<evidence type="ECO:0000313" key="2">
    <source>
        <dbReference type="Proteomes" id="UP001164653"/>
    </source>
</evidence>
<organism evidence="1 2">
    <name type="scientific">Dyadobacter pollutisoli</name>
    <dbReference type="NCBI Taxonomy" id="2910158"/>
    <lineage>
        <taxon>Bacteria</taxon>
        <taxon>Pseudomonadati</taxon>
        <taxon>Bacteroidota</taxon>
        <taxon>Cytophagia</taxon>
        <taxon>Cytophagales</taxon>
        <taxon>Spirosomataceae</taxon>
        <taxon>Dyadobacter</taxon>
    </lineage>
</organism>